<dbReference type="PANTHER" id="PTHR32097:SF4">
    <property type="entry name" value="GENERAL STRESS PROTEIN 16U"/>
    <property type="match status" value="1"/>
</dbReference>
<keyword evidence="2" id="KW-0778">Tellurium resistance</keyword>
<dbReference type="PANTHER" id="PTHR32097">
    <property type="entry name" value="CAMP-BINDING PROTEIN 1-RELATED"/>
    <property type="match status" value="1"/>
</dbReference>
<dbReference type="RefSeq" id="WP_204377365.1">
    <property type="nucleotide sequence ID" value="NZ_JAYFSN010000025.1"/>
</dbReference>
<organism evidence="4 5">
    <name type="scientific">Xanthomonas floridensis</name>
    <dbReference type="NCBI Taxonomy" id="1843580"/>
    <lineage>
        <taxon>Bacteria</taxon>
        <taxon>Pseudomonadati</taxon>
        <taxon>Pseudomonadota</taxon>
        <taxon>Gammaproteobacteria</taxon>
        <taxon>Lysobacterales</taxon>
        <taxon>Lysobacteraceae</taxon>
        <taxon>Xanthomonas</taxon>
    </lineage>
</organism>
<comment type="caution">
    <text evidence="4">The sequence shown here is derived from an EMBL/GenBank/DDBJ whole genome shotgun (WGS) entry which is preliminary data.</text>
</comment>
<comment type="similarity">
    <text evidence="1">Belongs to the CAPAB/TerDEXZ family.</text>
</comment>
<evidence type="ECO:0000256" key="1">
    <source>
        <dbReference type="ARBA" id="ARBA00008775"/>
    </source>
</evidence>
<evidence type="ECO:0000256" key="2">
    <source>
        <dbReference type="ARBA" id="ARBA00022686"/>
    </source>
</evidence>
<proteinExistence type="inferred from homology"/>
<evidence type="ECO:0000313" key="5">
    <source>
        <dbReference type="Proteomes" id="UP001303614"/>
    </source>
</evidence>
<name>A0ABU5Q2A3_9XANT</name>
<dbReference type="InterPro" id="IPR003325">
    <property type="entry name" value="TerD"/>
</dbReference>
<reference evidence="4 5" key="1">
    <citation type="submission" date="2023-12" db="EMBL/GenBank/DDBJ databases">
        <title>Genome sequencing of Xanthomonas floridensis.</title>
        <authorList>
            <person name="Greer S."/>
            <person name="Harrison J."/>
            <person name="Grant M."/>
            <person name="Vicente J."/>
            <person name="Studholme D."/>
        </authorList>
    </citation>
    <scope>NUCLEOTIDE SEQUENCE [LARGE SCALE GENOMIC DNA]</scope>
    <source>
        <strain evidence="4 5">WHRI 8848</strain>
    </source>
</reference>
<dbReference type="InterPro" id="IPR051324">
    <property type="entry name" value="Stress/Tellurium_Resist"/>
</dbReference>
<feature type="domain" description="TerD" evidence="3">
    <location>
        <begin position="24"/>
        <end position="169"/>
    </location>
</feature>
<evidence type="ECO:0000259" key="3">
    <source>
        <dbReference type="Pfam" id="PF02342"/>
    </source>
</evidence>
<dbReference type="Gene3D" id="2.60.60.30">
    <property type="entry name" value="sav2460 like domains"/>
    <property type="match status" value="1"/>
</dbReference>
<gene>
    <name evidence="4" type="ORF">VB146_18525</name>
</gene>
<dbReference type="CDD" id="cd06974">
    <property type="entry name" value="TerD_like"/>
    <property type="match status" value="1"/>
</dbReference>
<keyword evidence="5" id="KW-1185">Reference proteome</keyword>
<sequence length="368" mass="39575">MTQVLRAGENTQLPAAAGEIVISHQSAANLDINLTAFLVDESGKISKDSDMVFFNADRHPSGAATYQLPVQSGASIQHRLLFDLALLPPGIARIAVTLSEDGSSAGFASVEQLVAKVTVNGNVFELMPATFAAEKGIIVLEMYLRNGQAKVRSVWQGFASGLKGLCDHYGVSVSDEPATAAPAPAPVSVAKVTLSKSDQSHRISLAKGPSRPEKIVVKATWIDNGDGLDNDDLDLRVGILYPDGRMGIIQAPDKAGSLLSAPYVFHTGDVVSASVSAPGTEKVEVNPDISKKLGGKVGLVFSVYSAISNGAVSVASLKPQMRIEYGQHVVECVCLRARRGLRDLHLCHRLDRYRWRHDRYPSRRRDLR</sequence>
<protein>
    <submittedName>
        <fullName evidence="4">TerD family protein</fullName>
    </submittedName>
</protein>
<dbReference type="Proteomes" id="UP001303614">
    <property type="component" value="Unassembled WGS sequence"/>
</dbReference>
<accession>A0ABU5Q2A3</accession>
<dbReference type="Pfam" id="PF02342">
    <property type="entry name" value="TerD"/>
    <property type="match status" value="1"/>
</dbReference>
<dbReference type="EMBL" id="JAYFSO010000028">
    <property type="protein sequence ID" value="MEA5125807.1"/>
    <property type="molecule type" value="Genomic_DNA"/>
</dbReference>
<evidence type="ECO:0000313" key="4">
    <source>
        <dbReference type="EMBL" id="MEA5125807.1"/>
    </source>
</evidence>